<dbReference type="EMBL" id="CP016808">
    <property type="protein sequence ID" value="ANY65399.1"/>
    <property type="molecule type" value="Genomic_DNA"/>
</dbReference>
<sequence>MEKEGYVSLWLGKMCSAEQLKELLEINYASDGDSVPSAFAGHFGIERYDDGFREAEFFAEEGRGGDAANLLAGFSYEEDLIPKFAALLEGSTLDECNTVIMLYNFKYEGKQENYQDTLAQLNFIGSVPYQT</sequence>
<evidence type="ECO:0000313" key="1">
    <source>
        <dbReference type="EMBL" id="ANY65399.1"/>
    </source>
</evidence>
<organism evidence="1">
    <name type="scientific">Paenibacillus sp. BIHB 4019</name>
    <dbReference type="NCBI Taxonomy" id="1870819"/>
    <lineage>
        <taxon>Bacteria</taxon>
        <taxon>Bacillati</taxon>
        <taxon>Bacillota</taxon>
        <taxon>Bacilli</taxon>
        <taxon>Bacillales</taxon>
        <taxon>Paenibacillaceae</taxon>
        <taxon>Paenibacillus</taxon>
    </lineage>
</organism>
<name>A0A1B2DCG3_9BACL</name>
<accession>A0A1B2DCG3</accession>
<dbReference type="RefSeq" id="WP_099516797.1">
    <property type="nucleotide sequence ID" value="NZ_CP016808.1"/>
</dbReference>
<proteinExistence type="predicted"/>
<reference evidence="1" key="1">
    <citation type="submission" date="2016-08" db="EMBL/GenBank/DDBJ databases">
        <title>Complete Genome Seqeunce of Paenibacillus sp. BIHB 4019 from tea rhizoplane.</title>
        <authorList>
            <person name="Thakur R."/>
            <person name="Swarnkar M.K."/>
            <person name="Gulati A."/>
        </authorList>
    </citation>
    <scope>NUCLEOTIDE SEQUENCE [LARGE SCALE GENOMIC DNA]</scope>
    <source>
        <strain evidence="1">BIHB4019</strain>
    </source>
</reference>
<evidence type="ECO:0008006" key="2">
    <source>
        <dbReference type="Google" id="ProtNLM"/>
    </source>
</evidence>
<dbReference type="Pfam" id="PF14112">
    <property type="entry name" value="DUF4284"/>
    <property type="match status" value="1"/>
</dbReference>
<dbReference type="AlphaFoldDB" id="A0A1B2DCG3"/>
<gene>
    <name evidence="1" type="ORF">BBD42_02120</name>
</gene>
<protein>
    <recommendedName>
        <fullName evidence="2">Immunity protein 22</fullName>
    </recommendedName>
</protein>
<dbReference type="InterPro" id="IPR025560">
    <property type="entry name" value="Imm22"/>
</dbReference>